<dbReference type="EMBL" id="BFEA01000470">
    <property type="protein sequence ID" value="GBG84283.1"/>
    <property type="molecule type" value="Genomic_DNA"/>
</dbReference>
<gene>
    <name evidence="1" type="ORF">CBR_g38254</name>
</gene>
<comment type="caution">
    <text evidence="1">The sequence shown here is derived from an EMBL/GenBank/DDBJ whole genome shotgun (WGS) entry which is preliminary data.</text>
</comment>
<proteinExistence type="predicted"/>
<dbReference type="AlphaFoldDB" id="A0A388LPZ5"/>
<accession>A0A388LPZ5</accession>
<evidence type="ECO:0000313" key="1">
    <source>
        <dbReference type="EMBL" id="GBG84283.1"/>
    </source>
</evidence>
<protein>
    <submittedName>
        <fullName evidence="1">Uncharacterized protein</fullName>
    </submittedName>
</protein>
<name>A0A388LPZ5_CHABU</name>
<reference evidence="1 2" key="1">
    <citation type="journal article" date="2018" name="Cell">
        <title>The Chara Genome: Secondary Complexity and Implications for Plant Terrestrialization.</title>
        <authorList>
            <person name="Nishiyama T."/>
            <person name="Sakayama H."/>
            <person name="Vries J.D."/>
            <person name="Buschmann H."/>
            <person name="Saint-Marcoux D."/>
            <person name="Ullrich K.K."/>
            <person name="Haas F.B."/>
            <person name="Vanderstraeten L."/>
            <person name="Becker D."/>
            <person name="Lang D."/>
            <person name="Vosolsobe S."/>
            <person name="Rombauts S."/>
            <person name="Wilhelmsson P.K.I."/>
            <person name="Janitza P."/>
            <person name="Kern R."/>
            <person name="Heyl A."/>
            <person name="Rumpler F."/>
            <person name="Villalobos L.I.A.C."/>
            <person name="Clay J.M."/>
            <person name="Skokan R."/>
            <person name="Toyoda A."/>
            <person name="Suzuki Y."/>
            <person name="Kagoshima H."/>
            <person name="Schijlen E."/>
            <person name="Tajeshwar N."/>
            <person name="Catarino B."/>
            <person name="Hetherington A.J."/>
            <person name="Saltykova A."/>
            <person name="Bonnot C."/>
            <person name="Breuninger H."/>
            <person name="Symeonidi A."/>
            <person name="Radhakrishnan G.V."/>
            <person name="Van Nieuwerburgh F."/>
            <person name="Deforce D."/>
            <person name="Chang C."/>
            <person name="Karol K.G."/>
            <person name="Hedrich R."/>
            <person name="Ulvskov P."/>
            <person name="Glockner G."/>
            <person name="Delwiche C.F."/>
            <person name="Petrasek J."/>
            <person name="Van de Peer Y."/>
            <person name="Friml J."/>
            <person name="Beilby M."/>
            <person name="Dolan L."/>
            <person name="Kohara Y."/>
            <person name="Sugano S."/>
            <person name="Fujiyama A."/>
            <person name="Delaux P.-M."/>
            <person name="Quint M."/>
            <person name="TheiBen G."/>
            <person name="Hagemann M."/>
            <person name="Harholt J."/>
            <person name="Dunand C."/>
            <person name="Zachgo S."/>
            <person name="Langdale J."/>
            <person name="Maumus F."/>
            <person name="Straeten D.V.D."/>
            <person name="Gould S.B."/>
            <person name="Rensing S.A."/>
        </authorList>
    </citation>
    <scope>NUCLEOTIDE SEQUENCE [LARGE SCALE GENOMIC DNA]</scope>
    <source>
        <strain evidence="1 2">S276</strain>
    </source>
</reference>
<sequence>MDSAGTLQQDAADWLDVLGAAHQQLQATVGELTQRSQEQAALEGGGLSLSAWVASRSQILLDIVWEIEELEEMLVSGPHPSLDWRQVEAELAVCKALYRQGRDVCNLLEDWSCEMDAGRPLMPDGASPVTFAAADRTVLAACTSSPITNDTDMFSFNYRSNNNDFINNCCYITNVGGIPANYTCYNYHYFTSTTSHTGIDSPAEGAEAARLAWATPVIVGMLLGWPRTGIGWLLGWG</sequence>
<organism evidence="1 2">
    <name type="scientific">Chara braunii</name>
    <name type="common">Braun's stonewort</name>
    <dbReference type="NCBI Taxonomy" id="69332"/>
    <lineage>
        <taxon>Eukaryota</taxon>
        <taxon>Viridiplantae</taxon>
        <taxon>Streptophyta</taxon>
        <taxon>Charophyceae</taxon>
        <taxon>Charales</taxon>
        <taxon>Characeae</taxon>
        <taxon>Chara</taxon>
    </lineage>
</organism>
<dbReference type="Gramene" id="GBG84283">
    <property type="protein sequence ID" value="GBG84283"/>
    <property type="gene ID" value="CBR_g38254"/>
</dbReference>
<dbReference type="Proteomes" id="UP000265515">
    <property type="component" value="Unassembled WGS sequence"/>
</dbReference>
<evidence type="ECO:0000313" key="2">
    <source>
        <dbReference type="Proteomes" id="UP000265515"/>
    </source>
</evidence>
<keyword evidence="2" id="KW-1185">Reference proteome</keyword>